<evidence type="ECO:0000313" key="5">
    <source>
        <dbReference type="Proteomes" id="UP001165083"/>
    </source>
</evidence>
<evidence type="ECO:0000256" key="2">
    <source>
        <dbReference type="ARBA" id="ARBA00023002"/>
    </source>
</evidence>
<keyword evidence="2" id="KW-0560">Oxidoreductase</keyword>
<evidence type="ECO:0000313" key="4">
    <source>
        <dbReference type="EMBL" id="GMF26963.1"/>
    </source>
</evidence>
<dbReference type="AlphaFoldDB" id="A0A9W6U6S5"/>
<dbReference type="GO" id="GO:0016491">
    <property type="term" value="F:oxidoreductase activity"/>
    <property type="evidence" value="ECO:0007669"/>
    <property type="project" value="UniProtKB-KW"/>
</dbReference>
<dbReference type="Gene3D" id="3.40.50.720">
    <property type="entry name" value="NAD(P)-binding Rossmann-like Domain"/>
    <property type="match status" value="1"/>
</dbReference>
<keyword evidence="1" id="KW-0521">NADP</keyword>
<proteinExistence type="predicted"/>
<dbReference type="PANTHER" id="PTHR47706">
    <property type="entry name" value="NMRA-LIKE FAMILY PROTEIN"/>
    <property type="match status" value="1"/>
</dbReference>
<dbReference type="InterPro" id="IPR051609">
    <property type="entry name" value="NmrA/Isoflavone_reductase-like"/>
</dbReference>
<dbReference type="Proteomes" id="UP001165083">
    <property type="component" value="Unassembled WGS sequence"/>
</dbReference>
<comment type="caution">
    <text evidence="4">The sequence shown here is derived from an EMBL/GenBank/DDBJ whole genome shotgun (WGS) entry which is preliminary data.</text>
</comment>
<feature type="region of interest" description="Disordered" evidence="3">
    <location>
        <begin position="1"/>
        <end position="46"/>
    </location>
</feature>
<dbReference type="PANTHER" id="PTHR47706:SF4">
    <property type="entry name" value="NMRA-LIKE DOMAIN-CONTAINING PROTEIN"/>
    <property type="match status" value="1"/>
</dbReference>
<accession>A0A9W6U6S5</accession>
<dbReference type="InterPro" id="IPR036291">
    <property type="entry name" value="NAD(P)-bd_dom_sf"/>
</dbReference>
<dbReference type="OrthoDB" id="155831at2759"/>
<sequence>MRSTSSTNYPLPGMKSSFSPGRARSSSKARRVSWSGNTEEFAEEPGTAYQFNAPVKKALKEQSQLEWTVIEIGWLMDYVVPRDNRYHADIGPLYALDLHTNTMTIPGTGNEVFSTTSARDVAKAVAVMLNSPSSGVTTRTCRARRQRGHN</sequence>
<reference evidence="4" key="1">
    <citation type="submission" date="2023-04" db="EMBL/GenBank/DDBJ databases">
        <title>Phytophthora lilii NBRC 32176.</title>
        <authorList>
            <person name="Ichikawa N."/>
            <person name="Sato H."/>
            <person name="Tonouchi N."/>
        </authorList>
    </citation>
    <scope>NUCLEOTIDE SEQUENCE</scope>
    <source>
        <strain evidence="4">NBRC 32176</strain>
    </source>
</reference>
<dbReference type="EMBL" id="BSXW01000636">
    <property type="protein sequence ID" value="GMF26963.1"/>
    <property type="molecule type" value="Genomic_DNA"/>
</dbReference>
<dbReference type="Gene3D" id="3.90.25.10">
    <property type="entry name" value="UDP-galactose 4-epimerase, domain 1"/>
    <property type="match status" value="1"/>
</dbReference>
<protein>
    <submittedName>
        <fullName evidence="4">Unnamed protein product</fullName>
    </submittedName>
</protein>
<organism evidence="4 5">
    <name type="scientific">Phytophthora lilii</name>
    <dbReference type="NCBI Taxonomy" id="2077276"/>
    <lineage>
        <taxon>Eukaryota</taxon>
        <taxon>Sar</taxon>
        <taxon>Stramenopiles</taxon>
        <taxon>Oomycota</taxon>
        <taxon>Peronosporomycetes</taxon>
        <taxon>Peronosporales</taxon>
        <taxon>Peronosporaceae</taxon>
        <taxon>Phytophthora</taxon>
    </lineage>
</organism>
<evidence type="ECO:0000256" key="1">
    <source>
        <dbReference type="ARBA" id="ARBA00022857"/>
    </source>
</evidence>
<evidence type="ECO:0000256" key="3">
    <source>
        <dbReference type="SAM" id="MobiDB-lite"/>
    </source>
</evidence>
<name>A0A9W6U6S5_9STRA</name>
<gene>
    <name evidence="4" type="ORF">Plil01_001125300</name>
</gene>
<dbReference type="SUPFAM" id="SSF51735">
    <property type="entry name" value="NAD(P)-binding Rossmann-fold domains"/>
    <property type="match status" value="1"/>
</dbReference>
<keyword evidence="5" id="KW-1185">Reference proteome</keyword>